<evidence type="ECO:0000313" key="6">
    <source>
        <dbReference type="EMBL" id="TFJ83656.1"/>
    </source>
</evidence>
<dbReference type="InterPro" id="IPR012675">
    <property type="entry name" value="Beta-grasp_dom_sf"/>
</dbReference>
<reference evidence="6 7" key="1">
    <citation type="submission" date="2019-01" db="EMBL/GenBank/DDBJ databases">
        <title>Nuclear Genome Assembly of the Microalgal Biofuel strain Nannochloropsis salina CCMP1776.</title>
        <authorList>
            <person name="Hovde B."/>
        </authorList>
    </citation>
    <scope>NUCLEOTIDE SEQUENCE [LARGE SCALE GENOMIC DNA]</scope>
    <source>
        <strain evidence="6 7">CCMP1776</strain>
    </source>
</reference>
<accession>A0A4D9CXE6</accession>
<evidence type="ECO:0000256" key="2">
    <source>
        <dbReference type="ARBA" id="ARBA00022723"/>
    </source>
</evidence>
<name>A0A4D9CXE6_9STRA</name>
<dbReference type="GO" id="GO:0046872">
    <property type="term" value="F:metal ion binding"/>
    <property type="evidence" value="ECO:0007669"/>
    <property type="project" value="UniProtKB-KW"/>
</dbReference>
<dbReference type="SUPFAM" id="SSF54292">
    <property type="entry name" value="2Fe-2S ferredoxin-like"/>
    <property type="match status" value="1"/>
</dbReference>
<evidence type="ECO:0000256" key="3">
    <source>
        <dbReference type="ARBA" id="ARBA00023004"/>
    </source>
</evidence>
<evidence type="ECO:0000256" key="4">
    <source>
        <dbReference type="ARBA" id="ARBA00023014"/>
    </source>
</evidence>
<keyword evidence="1" id="KW-0001">2Fe-2S</keyword>
<dbReference type="InterPro" id="IPR001055">
    <property type="entry name" value="Adrenodoxin-like"/>
</dbReference>
<sequence>MASALLAKKALRQALAVGARSQATVGRRSGAVISIIGSSRRTLASVKDVTVNVTFINHEGLRITVPGRVGQSLLDVAQMHDIELESGCGGGGAVQQKKHSERWTEDLFGRGPCCHFCHVKIPSPWINTIHDKQPATEKEHELLEEHWQEEATDNSRLGCQVMLTKNLDGMQVFIPDGPPADCP</sequence>
<evidence type="ECO:0000259" key="5">
    <source>
        <dbReference type="Pfam" id="PF00111"/>
    </source>
</evidence>
<keyword evidence="2" id="KW-0479">Metal-binding</keyword>
<dbReference type="GO" id="GO:0005739">
    <property type="term" value="C:mitochondrion"/>
    <property type="evidence" value="ECO:0007669"/>
    <property type="project" value="TreeGrafter"/>
</dbReference>
<keyword evidence="4" id="KW-0411">Iron-sulfur</keyword>
<dbReference type="CDD" id="cd00207">
    <property type="entry name" value="fer2"/>
    <property type="match status" value="1"/>
</dbReference>
<dbReference type="GO" id="GO:0140647">
    <property type="term" value="P:P450-containing electron transport chain"/>
    <property type="evidence" value="ECO:0007669"/>
    <property type="project" value="InterPro"/>
</dbReference>
<protein>
    <recommendedName>
        <fullName evidence="5">2Fe-2S ferredoxin-type domain-containing protein</fullName>
    </recommendedName>
</protein>
<gene>
    <name evidence="6" type="ORF">NSK_004760</name>
</gene>
<comment type="caution">
    <text evidence="6">The sequence shown here is derived from an EMBL/GenBank/DDBJ whole genome shotgun (WGS) entry which is preliminary data.</text>
</comment>
<proteinExistence type="predicted"/>
<dbReference type="Pfam" id="PF00111">
    <property type="entry name" value="Fer2"/>
    <property type="match status" value="1"/>
</dbReference>
<dbReference type="AlphaFoldDB" id="A0A4D9CXE6"/>
<keyword evidence="7" id="KW-1185">Reference proteome</keyword>
<dbReference type="Gene3D" id="3.10.20.30">
    <property type="match status" value="1"/>
</dbReference>
<dbReference type="GO" id="GO:0051537">
    <property type="term" value="F:2 iron, 2 sulfur cluster binding"/>
    <property type="evidence" value="ECO:0007669"/>
    <property type="project" value="UniProtKB-KW"/>
</dbReference>
<dbReference type="EMBL" id="SDOX01000021">
    <property type="protein sequence ID" value="TFJ83656.1"/>
    <property type="molecule type" value="Genomic_DNA"/>
</dbReference>
<dbReference type="PANTHER" id="PTHR23426">
    <property type="entry name" value="FERREDOXIN/ADRENODOXIN"/>
    <property type="match status" value="1"/>
</dbReference>
<organism evidence="6 7">
    <name type="scientific">Nannochloropsis salina CCMP1776</name>
    <dbReference type="NCBI Taxonomy" id="1027361"/>
    <lineage>
        <taxon>Eukaryota</taxon>
        <taxon>Sar</taxon>
        <taxon>Stramenopiles</taxon>
        <taxon>Ochrophyta</taxon>
        <taxon>Eustigmatophyceae</taxon>
        <taxon>Eustigmatales</taxon>
        <taxon>Monodopsidaceae</taxon>
        <taxon>Microchloropsis</taxon>
        <taxon>Microchloropsis salina</taxon>
    </lineage>
</organism>
<dbReference type="Proteomes" id="UP000355283">
    <property type="component" value="Unassembled WGS sequence"/>
</dbReference>
<dbReference type="PANTHER" id="PTHR23426:SF67">
    <property type="entry name" value="2FE-2S FERREDOXIN-TYPE DOMAIN-CONTAINING PROTEIN"/>
    <property type="match status" value="1"/>
</dbReference>
<dbReference type="InterPro" id="IPR001041">
    <property type="entry name" value="2Fe-2S_ferredoxin-type"/>
</dbReference>
<dbReference type="GO" id="GO:0009055">
    <property type="term" value="F:electron transfer activity"/>
    <property type="evidence" value="ECO:0007669"/>
    <property type="project" value="TreeGrafter"/>
</dbReference>
<feature type="domain" description="2Fe-2S ferredoxin-type" evidence="5">
    <location>
        <begin position="57"/>
        <end position="163"/>
    </location>
</feature>
<keyword evidence="3" id="KW-0408">Iron</keyword>
<dbReference type="OrthoDB" id="268593at2759"/>
<evidence type="ECO:0000256" key="1">
    <source>
        <dbReference type="ARBA" id="ARBA00022714"/>
    </source>
</evidence>
<dbReference type="InterPro" id="IPR036010">
    <property type="entry name" value="2Fe-2S_ferredoxin-like_sf"/>
</dbReference>
<evidence type="ECO:0000313" key="7">
    <source>
        <dbReference type="Proteomes" id="UP000355283"/>
    </source>
</evidence>